<sequence length="102" mass="11667">MKHQRDSKKMNGWCAVELDRFIDQFSSASKTEPGNVFLDMLKQDGSEEEDTLPRTPCLQTLSPHIPVLRVMLNIHFTFIIRNDADIFGSVMSLKKRRAGDSK</sequence>
<proteinExistence type="predicted"/>
<name>A0A8X6TNU9_NEPPI</name>
<dbReference type="Proteomes" id="UP000887013">
    <property type="component" value="Unassembled WGS sequence"/>
</dbReference>
<comment type="caution">
    <text evidence="1">The sequence shown here is derived from an EMBL/GenBank/DDBJ whole genome shotgun (WGS) entry which is preliminary data.</text>
</comment>
<organism evidence="1 2">
    <name type="scientific">Nephila pilipes</name>
    <name type="common">Giant wood spider</name>
    <name type="synonym">Nephila maculata</name>
    <dbReference type="NCBI Taxonomy" id="299642"/>
    <lineage>
        <taxon>Eukaryota</taxon>
        <taxon>Metazoa</taxon>
        <taxon>Ecdysozoa</taxon>
        <taxon>Arthropoda</taxon>
        <taxon>Chelicerata</taxon>
        <taxon>Arachnida</taxon>
        <taxon>Araneae</taxon>
        <taxon>Araneomorphae</taxon>
        <taxon>Entelegynae</taxon>
        <taxon>Araneoidea</taxon>
        <taxon>Nephilidae</taxon>
        <taxon>Nephila</taxon>
    </lineage>
</organism>
<dbReference type="AlphaFoldDB" id="A0A8X6TNU9"/>
<evidence type="ECO:0000313" key="1">
    <source>
        <dbReference type="EMBL" id="GFT39754.1"/>
    </source>
</evidence>
<evidence type="ECO:0000313" key="2">
    <source>
        <dbReference type="Proteomes" id="UP000887013"/>
    </source>
</evidence>
<gene>
    <name evidence="1" type="ORF">NPIL_56381</name>
</gene>
<protein>
    <submittedName>
        <fullName evidence="1">Uncharacterized protein</fullName>
    </submittedName>
</protein>
<keyword evidence="2" id="KW-1185">Reference proteome</keyword>
<reference evidence="1" key="1">
    <citation type="submission" date="2020-08" db="EMBL/GenBank/DDBJ databases">
        <title>Multicomponent nature underlies the extraordinary mechanical properties of spider dragline silk.</title>
        <authorList>
            <person name="Kono N."/>
            <person name="Nakamura H."/>
            <person name="Mori M."/>
            <person name="Yoshida Y."/>
            <person name="Ohtoshi R."/>
            <person name="Malay A.D."/>
            <person name="Moran D.A.P."/>
            <person name="Tomita M."/>
            <person name="Numata K."/>
            <person name="Arakawa K."/>
        </authorList>
    </citation>
    <scope>NUCLEOTIDE SEQUENCE</scope>
</reference>
<dbReference type="EMBL" id="BMAW01109703">
    <property type="protein sequence ID" value="GFT39754.1"/>
    <property type="molecule type" value="Genomic_DNA"/>
</dbReference>
<accession>A0A8X6TNU9</accession>